<dbReference type="SUPFAM" id="SSF51445">
    <property type="entry name" value="(Trans)glycosidases"/>
    <property type="match status" value="1"/>
</dbReference>
<proteinExistence type="predicted"/>
<accession>A0A1I1VZK7</accession>
<dbReference type="InterPro" id="IPR001000">
    <property type="entry name" value="GH10_dom"/>
</dbReference>
<dbReference type="AlphaFoldDB" id="A0A1I1VZK7"/>
<evidence type="ECO:0000259" key="4">
    <source>
        <dbReference type="PROSITE" id="PS51760"/>
    </source>
</evidence>
<keyword evidence="3" id="KW-0624">Polysaccharide degradation</keyword>
<dbReference type="EMBL" id="FONA01000003">
    <property type="protein sequence ID" value="SFD88199.1"/>
    <property type="molecule type" value="Genomic_DNA"/>
</dbReference>
<keyword evidence="2" id="KW-0119">Carbohydrate metabolism</keyword>
<dbReference type="Gene3D" id="3.20.20.80">
    <property type="entry name" value="Glycosidases"/>
    <property type="match status" value="1"/>
</dbReference>
<evidence type="ECO:0000256" key="2">
    <source>
        <dbReference type="ARBA" id="ARBA00023277"/>
    </source>
</evidence>
<name>A0A1I1VZK7_9BACT</name>
<evidence type="ECO:0000313" key="6">
    <source>
        <dbReference type="Proteomes" id="UP000181976"/>
    </source>
</evidence>
<reference evidence="5 6" key="1">
    <citation type="submission" date="2016-10" db="EMBL/GenBank/DDBJ databases">
        <authorList>
            <person name="de Groot N.N."/>
        </authorList>
    </citation>
    <scope>NUCLEOTIDE SEQUENCE [LARGE SCALE GENOMIC DNA]</scope>
    <source>
        <strain evidence="5 6">DSM 19012</strain>
    </source>
</reference>
<evidence type="ECO:0000313" key="5">
    <source>
        <dbReference type="EMBL" id="SFD88199.1"/>
    </source>
</evidence>
<protein>
    <submittedName>
        <fullName evidence="5">Endo-1,4-beta-xylanase</fullName>
    </submittedName>
</protein>
<dbReference type="OrthoDB" id="9809277at2"/>
<dbReference type="Pfam" id="PF00331">
    <property type="entry name" value="Glyco_hydro_10"/>
    <property type="match status" value="1"/>
</dbReference>
<dbReference type="InterPro" id="IPR017853">
    <property type="entry name" value="GH"/>
</dbReference>
<dbReference type="eggNOG" id="COG3693">
    <property type="taxonomic scope" value="Bacteria"/>
</dbReference>
<dbReference type="GO" id="GO:0045493">
    <property type="term" value="P:xylan catabolic process"/>
    <property type="evidence" value="ECO:0007669"/>
    <property type="project" value="UniProtKB-KW"/>
</dbReference>
<dbReference type="Proteomes" id="UP000181976">
    <property type="component" value="Unassembled WGS sequence"/>
</dbReference>
<evidence type="ECO:0000256" key="1">
    <source>
        <dbReference type="ARBA" id="ARBA00022801"/>
    </source>
</evidence>
<dbReference type="GO" id="GO:0004553">
    <property type="term" value="F:hydrolase activity, hydrolyzing O-glycosyl compounds"/>
    <property type="evidence" value="ECO:0007669"/>
    <property type="project" value="InterPro"/>
</dbReference>
<feature type="domain" description="GH10" evidence="4">
    <location>
        <begin position="1"/>
        <end position="72"/>
    </location>
</feature>
<keyword evidence="6" id="KW-1185">Reference proteome</keyword>
<evidence type="ECO:0000256" key="3">
    <source>
        <dbReference type="ARBA" id="ARBA00023326"/>
    </source>
</evidence>
<dbReference type="STRING" id="385682.SAMN05444380_103140"/>
<keyword evidence="1 5" id="KW-0378">Hydrolase</keyword>
<dbReference type="InParanoid" id="A0A1I1VZK7"/>
<sequence length="72" mass="8503">MLQPRKGKINFDLADQFVKFGEENKMLIVGYLLVWHSQTARWFFDDEVGNDVSKEVFIERMKTHNHTVISCN</sequence>
<keyword evidence="5" id="KW-0326">Glycosidase</keyword>
<dbReference type="PROSITE" id="PS51760">
    <property type="entry name" value="GH10_2"/>
    <property type="match status" value="1"/>
</dbReference>
<organism evidence="5 6">
    <name type="scientific">Thermophagus xiamenensis</name>
    <dbReference type="NCBI Taxonomy" id="385682"/>
    <lineage>
        <taxon>Bacteria</taxon>
        <taxon>Pseudomonadati</taxon>
        <taxon>Bacteroidota</taxon>
        <taxon>Bacteroidia</taxon>
        <taxon>Marinilabiliales</taxon>
        <taxon>Marinilabiliaceae</taxon>
        <taxon>Thermophagus</taxon>
    </lineage>
</organism>
<keyword evidence="5" id="KW-0858">Xylan degradation</keyword>
<gene>
    <name evidence="5" type="ORF">SAMN05444380_103140</name>
</gene>